<dbReference type="InterPro" id="IPR032675">
    <property type="entry name" value="LRR_dom_sf"/>
</dbReference>
<evidence type="ECO:0000313" key="2">
    <source>
        <dbReference type="Proteomes" id="UP000623467"/>
    </source>
</evidence>
<dbReference type="Proteomes" id="UP000623467">
    <property type="component" value="Unassembled WGS sequence"/>
</dbReference>
<evidence type="ECO:0000313" key="1">
    <source>
        <dbReference type="EMBL" id="KAF7375752.1"/>
    </source>
</evidence>
<keyword evidence="2" id="KW-1185">Reference proteome</keyword>
<dbReference type="InterPro" id="IPR036047">
    <property type="entry name" value="F-box-like_dom_sf"/>
</dbReference>
<evidence type="ECO:0008006" key="3">
    <source>
        <dbReference type="Google" id="ProtNLM"/>
    </source>
</evidence>
<gene>
    <name evidence="1" type="ORF">MSAN_00464800</name>
</gene>
<accession>A0A8H6ZDM6</accession>
<reference evidence="1" key="1">
    <citation type="submission" date="2020-05" db="EMBL/GenBank/DDBJ databases">
        <title>Mycena genomes resolve the evolution of fungal bioluminescence.</title>
        <authorList>
            <person name="Tsai I.J."/>
        </authorList>
    </citation>
    <scope>NUCLEOTIDE SEQUENCE</scope>
    <source>
        <strain evidence="1">160909Yilan</strain>
    </source>
</reference>
<protein>
    <recommendedName>
        <fullName evidence="3">F-box domain-containing protein</fullName>
    </recommendedName>
</protein>
<dbReference type="SUPFAM" id="SSF81383">
    <property type="entry name" value="F-box domain"/>
    <property type="match status" value="1"/>
</dbReference>
<dbReference type="AlphaFoldDB" id="A0A8H6ZDM6"/>
<dbReference type="SUPFAM" id="SSF52058">
    <property type="entry name" value="L domain-like"/>
    <property type="match status" value="1"/>
</dbReference>
<name>A0A8H6ZDM6_9AGAR</name>
<organism evidence="1 2">
    <name type="scientific">Mycena sanguinolenta</name>
    <dbReference type="NCBI Taxonomy" id="230812"/>
    <lineage>
        <taxon>Eukaryota</taxon>
        <taxon>Fungi</taxon>
        <taxon>Dikarya</taxon>
        <taxon>Basidiomycota</taxon>
        <taxon>Agaricomycotina</taxon>
        <taxon>Agaricomycetes</taxon>
        <taxon>Agaricomycetidae</taxon>
        <taxon>Agaricales</taxon>
        <taxon>Marasmiineae</taxon>
        <taxon>Mycenaceae</taxon>
        <taxon>Mycena</taxon>
    </lineage>
</organism>
<dbReference type="EMBL" id="JACAZH010000002">
    <property type="protein sequence ID" value="KAF7375752.1"/>
    <property type="molecule type" value="Genomic_DNA"/>
</dbReference>
<sequence length="508" mass="57853">MDEPVDYLRLLPPEVWIACWVFCTSRQLRRISVVCRLFRSLCLPFVFQHQSLNLAALETGLVRDNWVDRFHHVHRIAVRLDRLAASPFPALVRSRRVTFGRAPRMERSDIKHIELFLAMRDRVLATFYATLGLYYNLSSLHIEASKIDRASWETLMSLPRLKKINLHVQNIDMGERNIGGRHSEEALRTASPSKLHSLHLVYALHLLNGFATSELSSLVHLSIRSVRKVEPFLRFIQQCPCLESIAIESFRRQATLASIHVNPHSLPRLRALVGPSCLLRSLVPNRPISSVRFMDRKPELDELLSACSDISRSSVHVHSLTLPRTFPGPTFEFLHNIISMFPNMKELSIELCNAVFICRGSWGLPDSVYPIDKRLPVFTDADTLDSLPAEELSDDEMEDAPIDVNVISEGFDGRAGGLFTSHIEIILKWISDGSLALPSEIESFRLEASEKLALMKQHQALVSFSGRYPRLRELRFGSTGTWRRSGELWKSEDKAWVRVTGRTSEVFA</sequence>
<proteinExistence type="predicted"/>
<dbReference type="Gene3D" id="3.80.10.10">
    <property type="entry name" value="Ribonuclease Inhibitor"/>
    <property type="match status" value="1"/>
</dbReference>
<comment type="caution">
    <text evidence="1">The sequence shown here is derived from an EMBL/GenBank/DDBJ whole genome shotgun (WGS) entry which is preliminary data.</text>
</comment>
<dbReference type="OrthoDB" id="3053775at2759"/>